<evidence type="ECO:0000259" key="3">
    <source>
        <dbReference type="Pfam" id="PF01926"/>
    </source>
</evidence>
<dbReference type="GO" id="GO:0005525">
    <property type="term" value="F:GTP binding"/>
    <property type="evidence" value="ECO:0007669"/>
    <property type="project" value="InterPro"/>
</dbReference>
<dbReference type="InterPro" id="IPR027417">
    <property type="entry name" value="P-loop_NTPase"/>
</dbReference>
<evidence type="ECO:0000256" key="2">
    <source>
        <dbReference type="SAM" id="Phobius"/>
    </source>
</evidence>
<feature type="compositionally biased region" description="Low complexity" evidence="1">
    <location>
        <begin position="322"/>
        <end position="332"/>
    </location>
</feature>
<keyword evidence="2" id="KW-0472">Membrane</keyword>
<sequence>MGMTGAGKSTFIEYCTKPPERISDDGLFSCTSRVSIHTTVIQGRTVHLLDTPGFNDSRQSDGEVLQELAFWLASAYGRDIKLSGIIYLHCITNNRLQGTAARALEAFKKMCGKEAFKGVVLATTMWNMVAVDDLAKAGMRHIEFYEKIRHDIIQQGGRLVRLSAGEMDAIKILHHIVQKDQRITLAFQRELVEEGRLLYETEAGKILFGHLNERLQSLQTMTDEAHRRMDEIVSTGRLEALDQLSGAASEMAGDMRLVDEEIKRTKVAFGDIQTTWEEIIHRDDERLVLTAQRLERQLEMEEDNESTATVGEDRPTSSLSEASGITGTSTCSSCASQESMKMRLQELNRERRALAIRMGQRLSGRYTTQPRGTTAIGVIGTTLAAGQLIAALACVVM</sequence>
<dbReference type="Pfam" id="PF01926">
    <property type="entry name" value="MMR_HSR1"/>
    <property type="match status" value="1"/>
</dbReference>
<proteinExistence type="predicted"/>
<evidence type="ECO:0000256" key="1">
    <source>
        <dbReference type="SAM" id="MobiDB-lite"/>
    </source>
</evidence>
<feature type="region of interest" description="Disordered" evidence="1">
    <location>
        <begin position="298"/>
        <end position="332"/>
    </location>
</feature>
<name>A0A6S6W875_9PLEO</name>
<accession>A0A6S6W875</accession>
<keyword evidence="2" id="KW-1133">Transmembrane helix</keyword>
<keyword evidence="2" id="KW-0812">Transmembrane</keyword>
<dbReference type="Gene3D" id="3.40.50.300">
    <property type="entry name" value="P-loop containing nucleotide triphosphate hydrolases"/>
    <property type="match status" value="1"/>
</dbReference>
<feature type="domain" description="G" evidence="3">
    <location>
        <begin position="1"/>
        <end position="60"/>
    </location>
</feature>
<dbReference type="SUPFAM" id="SSF52540">
    <property type="entry name" value="P-loop containing nucleoside triphosphate hydrolases"/>
    <property type="match status" value="1"/>
</dbReference>
<dbReference type="AlphaFoldDB" id="A0A6S6W875"/>
<dbReference type="EMBL" id="HG992983">
    <property type="protein sequence ID" value="CAE7192915.1"/>
    <property type="molecule type" value="Genomic_DNA"/>
</dbReference>
<dbReference type="InterPro" id="IPR006073">
    <property type="entry name" value="GTP-bd"/>
</dbReference>
<evidence type="ECO:0000313" key="4">
    <source>
        <dbReference type="EMBL" id="CAE7192915.1"/>
    </source>
</evidence>
<dbReference type="CDD" id="cd00882">
    <property type="entry name" value="Ras_like_GTPase"/>
    <property type="match status" value="1"/>
</dbReference>
<protein>
    <recommendedName>
        <fullName evidence="3">G domain-containing protein</fullName>
    </recommendedName>
</protein>
<reference evidence="4" key="1">
    <citation type="submission" date="2021-02" db="EMBL/GenBank/DDBJ databases">
        <authorList>
            <person name="Syme A R."/>
            <person name="Syme A R."/>
            <person name="Moolhuijzen P."/>
        </authorList>
    </citation>
    <scope>NUCLEOTIDE SEQUENCE</scope>
    <source>
        <strain evidence="4">W1-1</strain>
    </source>
</reference>
<feature type="transmembrane region" description="Helical" evidence="2">
    <location>
        <begin position="375"/>
        <end position="396"/>
    </location>
</feature>
<gene>
    <name evidence="4" type="ORF">PTTW11_07645</name>
</gene>
<evidence type="ECO:0000313" key="5">
    <source>
        <dbReference type="Proteomes" id="UP000472372"/>
    </source>
</evidence>
<organism evidence="4 5">
    <name type="scientific">Pyrenophora teres f. teres</name>
    <dbReference type="NCBI Taxonomy" id="97479"/>
    <lineage>
        <taxon>Eukaryota</taxon>
        <taxon>Fungi</taxon>
        <taxon>Dikarya</taxon>
        <taxon>Ascomycota</taxon>
        <taxon>Pezizomycotina</taxon>
        <taxon>Dothideomycetes</taxon>
        <taxon>Pleosporomycetidae</taxon>
        <taxon>Pleosporales</taxon>
        <taxon>Pleosporineae</taxon>
        <taxon>Pleosporaceae</taxon>
        <taxon>Pyrenophora</taxon>
    </lineage>
</organism>
<dbReference type="Proteomes" id="UP000472372">
    <property type="component" value="Chromosome 7"/>
</dbReference>